<evidence type="ECO:0000259" key="3">
    <source>
        <dbReference type="PROSITE" id="PS51857"/>
    </source>
</evidence>
<reference evidence="4" key="1">
    <citation type="submission" date="2015-12" db="EMBL/GenBank/DDBJ databases">
        <title>De novo transcriptome assembly of four potential Pierce s Disease insect vectors from Arizona vineyards.</title>
        <authorList>
            <person name="Tassone E.E."/>
        </authorList>
    </citation>
    <scope>NUCLEOTIDE SEQUENCE</scope>
</reference>
<proteinExistence type="predicted"/>
<sequence length="151" mass="17332">MPSVFSSIKKSKSLEPLQNNSSSSSNVKYIKGLIEELINYSIKKSGDKPKENKKGKCKFFANGWGYITPDDGGQDVYVYQKVIAKKGFRDLIKNQEVEFHSKMSNKGEEATYVKVVRHHRRHFFCEIRCFNCGRFGNHIATNCQNSKRISK</sequence>
<keyword evidence="2" id="KW-0963">Cytoplasm</keyword>
<dbReference type="GO" id="GO:0005737">
    <property type="term" value="C:cytoplasm"/>
    <property type="evidence" value="ECO:0007669"/>
    <property type="project" value="UniProtKB-SubCell"/>
</dbReference>
<dbReference type="GO" id="GO:0003729">
    <property type="term" value="F:mRNA binding"/>
    <property type="evidence" value="ECO:0007669"/>
    <property type="project" value="TreeGrafter"/>
</dbReference>
<evidence type="ECO:0000256" key="1">
    <source>
        <dbReference type="ARBA" id="ARBA00004496"/>
    </source>
</evidence>
<dbReference type="InterPro" id="IPR012340">
    <property type="entry name" value="NA-bd_OB-fold"/>
</dbReference>
<name>A0A1B6DUA1_9HEMI</name>
<dbReference type="InterPro" id="IPR002059">
    <property type="entry name" value="CSP_DNA-bd"/>
</dbReference>
<dbReference type="SMART" id="SM00357">
    <property type="entry name" value="CSP"/>
    <property type="match status" value="1"/>
</dbReference>
<dbReference type="PROSITE" id="PS51857">
    <property type="entry name" value="CSD_2"/>
    <property type="match status" value="1"/>
</dbReference>
<dbReference type="PANTHER" id="PTHR46109">
    <property type="entry name" value="PROTEIN LIN-28"/>
    <property type="match status" value="1"/>
</dbReference>
<dbReference type="InterPro" id="IPR051373">
    <property type="entry name" value="Lin-28_RNA-binding"/>
</dbReference>
<dbReference type="EMBL" id="GEDC01008079">
    <property type="protein sequence ID" value="JAS29219.1"/>
    <property type="molecule type" value="Transcribed_RNA"/>
</dbReference>
<accession>A0A1B6DUA1</accession>
<gene>
    <name evidence="4" type="ORF">g.6220</name>
</gene>
<dbReference type="SUPFAM" id="SSF50249">
    <property type="entry name" value="Nucleic acid-binding proteins"/>
    <property type="match status" value="1"/>
</dbReference>
<comment type="subcellular location">
    <subcellularLocation>
        <location evidence="1">Cytoplasm</location>
    </subcellularLocation>
</comment>
<dbReference type="Gene3D" id="2.40.50.140">
    <property type="entry name" value="Nucleic acid-binding proteins"/>
    <property type="match status" value="1"/>
</dbReference>
<organism evidence="4">
    <name type="scientific">Clastoptera arizonana</name>
    <name type="common">Arizona spittle bug</name>
    <dbReference type="NCBI Taxonomy" id="38151"/>
    <lineage>
        <taxon>Eukaryota</taxon>
        <taxon>Metazoa</taxon>
        <taxon>Ecdysozoa</taxon>
        <taxon>Arthropoda</taxon>
        <taxon>Hexapoda</taxon>
        <taxon>Insecta</taxon>
        <taxon>Pterygota</taxon>
        <taxon>Neoptera</taxon>
        <taxon>Paraneoptera</taxon>
        <taxon>Hemiptera</taxon>
        <taxon>Auchenorrhyncha</taxon>
        <taxon>Cercopoidea</taxon>
        <taxon>Clastopteridae</taxon>
        <taxon>Clastoptera</taxon>
    </lineage>
</organism>
<dbReference type="InterPro" id="IPR011129">
    <property type="entry name" value="CSD"/>
</dbReference>
<dbReference type="AlphaFoldDB" id="A0A1B6DUA1"/>
<dbReference type="GO" id="GO:0031054">
    <property type="term" value="P:pre-miRNA processing"/>
    <property type="evidence" value="ECO:0007669"/>
    <property type="project" value="TreeGrafter"/>
</dbReference>
<evidence type="ECO:0000256" key="2">
    <source>
        <dbReference type="ARBA" id="ARBA00022490"/>
    </source>
</evidence>
<protein>
    <recommendedName>
        <fullName evidence="3">CSD domain-containing protein</fullName>
    </recommendedName>
</protein>
<dbReference type="GO" id="GO:0005634">
    <property type="term" value="C:nucleus"/>
    <property type="evidence" value="ECO:0007669"/>
    <property type="project" value="TreeGrafter"/>
</dbReference>
<feature type="domain" description="CSD" evidence="3">
    <location>
        <begin position="52"/>
        <end position="115"/>
    </location>
</feature>
<evidence type="ECO:0000313" key="4">
    <source>
        <dbReference type="EMBL" id="JAS29219.1"/>
    </source>
</evidence>
<dbReference type="Pfam" id="PF00313">
    <property type="entry name" value="CSD"/>
    <property type="match status" value="1"/>
</dbReference>
<dbReference type="PANTHER" id="PTHR46109:SF1">
    <property type="entry name" value="PROTEIN LIN-28 HOMOLOG"/>
    <property type="match status" value="1"/>
</dbReference>